<dbReference type="GO" id="GO:0006355">
    <property type="term" value="P:regulation of DNA-templated transcription"/>
    <property type="evidence" value="ECO:0007669"/>
    <property type="project" value="InterPro"/>
</dbReference>
<gene>
    <name evidence="1" type="ORF">IPP00_00630</name>
</gene>
<evidence type="ECO:0000313" key="2">
    <source>
        <dbReference type="Proteomes" id="UP000886632"/>
    </source>
</evidence>
<proteinExistence type="predicted"/>
<dbReference type="InterPro" id="IPR036388">
    <property type="entry name" value="WH-like_DNA-bd_sf"/>
</dbReference>
<dbReference type="AlphaFoldDB" id="A0A9D7T5I1"/>
<dbReference type="Proteomes" id="UP000886632">
    <property type="component" value="Unassembled WGS sequence"/>
</dbReference>
<dbReference type="SUPFAM" id="SSF46894">
    <property type="entry name" value="C-terminal effector domain of the bipartite response regulators"/>
    <property type="match status" value="1"/>
</dbReference>
<evidence type="ECO:0000313" key="1">
    <source>
        <dbReference type="EMBL" id="MBL0002555.1"/>
    </source>
</evidence>
<accession>A0A9D7T5I1</accession>
<comment type="caution">
    <text evidence="1">The sequence shown here is derived from an EMBL/GenBank/DDBJ whole genome shotgun (WGS) entry which is preliminary data.</text>
</comment>
<dbReference type="GO" id="GO:0003677">
    <property type="term" value="F:DNA binding"/>
    <property type="evidence" value="ECO:0007669"/>
    <property type="project" value="InterPro"/>
</dbReference>
<reference evidence="1" key="1">
    <citation type="submission" date="2020-10" db="EMBL/GenBank/DDBJ databases">
        <title>Connecting structure to function with the recovery of over 1000 high-quality activated sludge metagenome-assembled genomes encoding full-length rRNA genes using long-read sequencing.</title>
        <authorList>
            <person name="Singleton C.M."/>
            <person name="Petriglieri F."/>
            <person name="Kristensen J.M."/>
            <person name="Kirkegaard R.H."/>
            <person name="Michaelsen T.Y."/>
            <person name="Andersen M.H."/>
            <person name="Karst S.M."/>
            <person name="Dueholm M.S."/>
            <person name="Nielsen P.H."/>
            <person name="Albertsen M."/>
        </authorList>
    </citation>
    <scope>NUCLEOTIDE SEQUENCE</scope>
    <source>
        <strain evidence="1">Ribe_18-Q3-R11-54_MAXAC.001</strain>
    </source>
</reference>
<name>A0A9D7T5I1_9MICO</name>
<dbReference type="Gene3D" id="1.10.10.10">
    <property type="entry name" value="Winged helix-like DNA-binding domain superfamily/Winged helix DNA-binding domain"/>
    <property type="match status" value="1"/>
</dbReference>
<dbReference type="EMBL" id="JADKGK010000004">
    <property type="protein sequence ID" value="MBL0002555.1"/>
    <property type="molecule type" value="Genomic_DNA"/>
</dbReference>
<sequence>MADAIERRSSVATVRLTTRESEVLRELAGGASVTQIARGAVYE</sequence>
<dbReference type="InterPro" id="IPR016032">
    <property type="entry name" value="Sig_transdc_resp-reg_C-effctor"/>
</dbReference>
<organism evidence="1 2">
    <name type="scientific">Candidatus Phosphoribacter hodrii</name>
    <dbReference type="NCBI Taxonomy" id="2953743"/>
    <lineage>
        <taxon>Bacteria</taxon>
        <taxon>Bacillati</taxon>
        <taxon>Actinomycetota</taxon>
        <taxon>Actinomycetes</taxon>
        <taxon>Micrococcales</taxon>
        <taxon>Dermatophilaceae</taxon>
        <taxon>Candidatus Phosphoribacter</taxon>
    </lineage>
</organism>
<protein>
    <submittedName>
        <fullName evidence="1">Uncharacterized protein</fullName>
    </submittedName>
</protein>